<evidence type="ECO:0000313" key="2">
    <source>
        <dbReference type="Proteomes" id="UP000324832"/>
    </source>
</evidence>
<proteinExistence type="predicted"/>
<protein>
    <submittedName>
        <fullName evidence="1">Uncharacterized protein</fullName>
    </submittedName>
</protein>
<reference evidence="1 2" key="1">
    <citation type="submission" date="2017-07" db="EMBL/GenBank/DDBJ databases">
        <authorList>
            <person name="Talla V."/>
            <person name="Backstrom N."/>
        </authorList>
    </citation>
    <scope>NUCLEOTIDE SEQUENCE [LARGE SCALE GENOMIC DNA]</scope>
</reference>
<gene>
    <name evidence="1" type="ORF">LSINAPIS_LOCUS6941</name>
</gene>
<dbReference type="Proteomes" id="UP000324832">
    <property type="component" value="Unassembled WGS sequence"/>
</dbReference>
<dbReference type="AlphaFoldDB" id="A0A5E4QA77"/>
<name>A0A5E4QA77_9NEOP</name>
<organism evidence="1 2">
    <name type="scientific">Leptidea sinapis</name>
    <dbReference type="NCBI Taxonomy" id="189913"/>
    <lineage>
        <taxon>Eukaryota</taxon>
        <taxon>Metazoa</taxon>
        <taxon>Ecdysozoa</taxon>
        <taxon>Arthropoda</taxon>
        <taxon>Hexapoda</taxon>
        <taxon>Insecta</taxon>
        <taxon>Pterygota</taxon>
        <taxon>Neoptera</taxon>
        <taxon>Endopterygota</taxon>
        <taxon>Lepidoptera</taxon>
        <taxon>Glossata</taxon>
        <taxon>Ditrysia</taxon>
        <taxon>Papilionoidea</taxon>
        <taxon>Pieridae</taxon>
        <taxon>Dismorphiinae</taxon>
        <taxon>Leptidea</taxon>
    </lineage>
</organism>
<accession>A0A5E4QA77</accession>
<sequence>MDKINSAILAVHCQSIDDFAGAFYVLTNSYTYNKRNVSITPTLVNRRPSVVSVRCQYPPTSRTPSPRASYRTLPSFSDKLLNRAPSSSPSAPENIINITFMKLSIAGCGSWSPGAPAPSGAVVAHLLAVDLSVGQHHGLIVLIERCARQAAHEPRVRAVRVRQRRR</sequence>
<evidence type="ECO:0000313" key="1">
    <source>
        <dbReference type="EMBL" id="VVC95155.1"/>
    </source>
</evidence>
<keyword evidence="2" id="KW-1185">Reference proteome</keyword>
<dbReference type="EMBL" id="FZQP02002226">
    <property type="protein sequence ID" value="VVC95155.1"/>
    <property type="molecule type" value="Genomic_DNA"/>
</dbReference>